<dbReference type="AlphaFoldDB" id="G4ZLP3"/>
<accession>G4ZLP3</accession>
<organism evidence="3 4">
    <name type="scientific">Phytophthora sojae (strain P6497)</name>
    <name type="common">Soybean stem and root rot agent</name>
    <name type="synonym">Phytophthora megasperma f. sp. glycines</name>
    <dbReference type="NCBI Taxonomy" id="1094619"/>
    <lineage>
        <taxon>Eukaryota</taxon>
        <taxon>Sar</taxon>
        <taxon>Stramenopiles</taxon>
        <taxon>Oomycota</taxon>
        <taxon>Peronosporomycetes</taxon>
        <taxon>Peronosporales</taxon>
        <taxon>Peronosporaceae</taxon>
        <taxon>Phytophthora</taxon>
    </lineage>
</organism>
<feature type="compositionally biased region" description="Acidic residues" evidence="1">
    <location>
        <begin position="343"/>
        <end position="352"/>
    </location>
</feature>
<dbReference type="Proteomes" id="UP000002640">
    <property type="component" value="Unassembled WGS sequence"/>
</dbReference>
<dbReference type="RefSeq" id="XP_009528685.1">
    <property type="nucleotide sequence ID" value="XM_009530390.1"/>
</dbReference>
<evidence type="ECO:0000256" key="1">
    <source>
        <dbReference type="SAM" id="MobiDB-lite"/>
    </source>
</evidence>
<keyword evidence="2" id="KW-0812">Transmembrane</keyword>
<keyword evidence="4" id="KW-1185">Reference proteome</keyword>
<keyword evidence="2" id="KW-1133">Transmembrane helix</keyword>
<dbReference type="PANTHER" id="PTHR33129">
    <property type="entry name" value="PROTEIN KINASE DOMAIN-CONTAINING PROTEIN-RELATED"/>
    <property type="match status" value="1"/>
</dbReference>
<feature type="region of interest" description="Disordered" evidence="1">
    <location>
        <begin position="343"/>
        <end position="367"/>
    </location>
</feature>
<dbReference type="PANTHER" id="PTHR33129:SF1">
    <property type="entry name" value="ATP-BINDING PROTEIN"/>
    <property type="match status" value="1"/>
</dbReference>
<evidence type="ECO:0000313" key="3">
    <source>
        <dbReference type="EMBL" id="EGZ14936.1"/>
    </source>
</evidence>
<reference evidence="3 4" key="1">
    <citation type="journal article" date="2006" name="Science">
        <title>Phytophthora genome sequences uncover evolutionary origins and mechanisms of pathogenesis.</title>
        <authorList>
            <person name="Tyler B.M."/>
            <person name="Tripathy S."/>
            <person name="Zhang X."/>
            <person name="Dehal P."/>
            <person name="Jiang R.H."/>
            <person name="Aerts A."/>
            <person name="Arredondo F.D."/>
            <person name="Baxter L."/>
            <person name="Bensasson D."/>
            <person name="Beynon J.L."/>
            <person name="Chapman J."/>
            <person name="Damasceno C.M."/>
            <person name="Dorrance A.E."/>
            <person name="Dou D."/>
            <person name="Dickerman A.W."/>
            <person name="Dubchak I.L."/>
            <person name="Garbelotto M."/>
            <person name="Gijzen M."/>
            <person name="Gordon S.G."/>
            <person name="Govers F."/>
            <person name="Grunwald N.J."/>
            <person name="Huang W."/>
            <person name="Ivors K.L."/>
            <person name="Jones R.W."/>
            <person name="Kamoun S."/>
            <person name="Krampis K."/>
            <person name="Lamour K.H."/>
            <person name="Lee M.K."/>
            <person name="McDonald W.H."/>
            <person name="Medina M."/>
            <person name="Meijer H.J."/>
            <person name="Nordberg E.K."/>
            <person name="Maclean D.J."/>
            <person name="Ospina-Giraldo M.D."/>
            <person name="Morris P.F."/>
            <person name="Phuntumart V."/>
            <person name="Putnam N.H."/>
            <person name="Rash S."/>
            <person name="Rose J.K."/>
            <person name="Sakihama Y."/>
            <person name="Salamov A.A."/>
            <person name="Savidor A."/>
            <person name="Scheuring C.F."/>
            <person name="Smith B.M."/>
            <person name="Sobral B.W."/>
            <person name="Terry A."/>
            <person name="Torto-Alalibo T.A."/>
            <person name="Win J."/>
            <person name="Xu Z."/>
            <person name="Zhang H."/>
            <person name="Grigoriev I.V."/>
            <person name="Rokhsar D.S."/>
            <person name="Boore J.L."/>
        </authorList>
    </citation>
    <scope>NUCLEOTIDE SEQUENCE [LARGE SCALE GENOMIC DNA]</scope>
    <source>
        <strain evidence="3 4">P6497</strain>
    </source>
</reference>
<sequence>MANLHVDGATMWLTDRMTLNPTTLSKFWRALEEDQTDIRPDAVVTLPEGVHWLGDELLGSCVYWETMHDKKKNLPHVVILGNAGIGKMFFGLFLLLHLARAGKTVVYQDRDKCILFSRTMVIRGSEQAFVEILGKTTTYYIVDGAKPPYCAAKTILLARPQLANWYQFAETNCTIHSHEEILTCRALVYPQLPLIDVSSCLHRWGGIPRYVLHYARVHCQQRWLEKAINRVDWNWMVTAARNLDYDEYEVWYPLFHCRVNKSFEGAGFGFASLYVQRKIYAQLYKQNKARLLERFASPITHFGWGGVHWDQLLEEHLLTLLARVGNFRARRLVDDNEEYDDDETFAEADWDDEGNKREHTAEEQEVEESVQLEIQNQLTFSTREEVSTAEANTFLRPATKYVADAIVKPRLLFYVPGVHKTPLKQSHLHDLLELLGNPDQPRLYFVLPPSQFHDFRYQRYIDGNDKRIAISSYQNVRKLQQFALKVELTS</sequence>
<name>G4ZLP3_PHYSP</name>
<evidence type="ECO:0000313" key="4">
    <source>
        <dbReference type="Proteomes" id="UP000002640"/>
    </source>
</evidence>
<dbReference type="InterPro" id="IPR052980">
    <property type="entry name" value="Crinkler_effector"/>
</dbReference>
<protein>
    <submittedName>
        <fullName evidence="3">Uncharacterized protein</fullName>
    </submittedName>
</protein>
<dbReference type="EMBL" id="JH159155">
    <property type="protein sequence ID" value="EGZ14936.1"/>
    <property type="molecule type" value="Genomic_DNA"/>
</dbReference>
<keyword evidence="2" id="KW-0472">Membrane</keyword>
<dbReference type="STRING" id="1094619.G4ZLP3"/>
<feature type="transmembrane region" description="Helical" evidence="2">
    <location>
        <begin position="77"/>
        <end position="99"/>
    </location>
</feature>
<dbReference type="GeneID" id="20642060"/>
<dbReference type="KEGG" id="psoj:PHYSODRAFT_301697"/>
<feature type="compositionally biased region" description="Basic and acidic residues" evidence="1">
    <location>
        <begin position="353"/>
        <end position="362"/>
    </location>
</feature>
<gene>
    <name evidence="3" type="ORF">PHYSODRAFT_301697</name>
</gene>
<proteinExistence type="predicted"/>
<evidence type="ECO:0000256" key="2">
    <source>
        <dbReference type="SAM" id="Phobius"/>
    </source>
</evidence>
<dbReference type="InParanoid" id="G4ZLP3"/>